<feature type="transmembrane region" description="Helical" evidence="5">
    <location>
        <begin position="53"/>
        <end position="75"/>
    </location>
</feature>
<comment type="caution">
    <text evidence="7">The sequence shown here is derived from an EMBL/GenBank/DDBJ whole genome shotgun (WGS) entry which is preliminary data.</text>
</comment>
<name>A0AAN4W217_9BACT</name>
<dbReference type="RefSeq" id="WP_338238588.1">
    <property type="nucleotide sequence ID" value="NZ_BQKE01000002.1"/>
</dbReference>
<evidence type="ECO:0000313" key="8">
    <source>
        <dbReference type="Proteomes" id="UP001310022"/>
    </source>
</evidence>
<protein>
    <recommendedName>
        <fullName evidence="6">DUF202 domain-containing protein</fullName>
    </recommendedName>
</protein>
<keyword evidence="3 5" id="KW-1133">Transmembrane helix</keyword>
<sequence length="118" mass="13274">MSYLNDPRVFFATERTLLAWIRTEVAVLGFTFVIKKFALELADGALSVASLEFIIWFLCLGTCLLSLLSVIQIFFSLRKLGPEEIPTKYSKSFMLFVGIISLLMNVGISMIIIEMSPI</sequence>
<dbReference type="Pfam" id="PF02656">
    <property type="entry name" value="DUF202"/>
    <property type="match status" value="1"/>
</dbReference>
<evidence type="ECO:0000313" key="7">
    <source>
        <dbReference type="EMBL" id="GJM63424.1"/>
    </source>
</evidence>
<feature type="transmembrane region" description="Helical" evidence="5">
    <location>
        <begin position="95"/>
        <end position="113"/>
    </location>
</feature>
<feature type="domain" description="DUF202" evidence="6">
    <location>
        <begin position="8"/>
        <end position="67"/>
    </location>
</feature>
<comment type="subcellular location">
    <subcellularLocation>
        <location evidence="1">Endomembrane system</location>
        <topology evidence="1">Multi-pass membrane protein</topology>
    </subcellularLocation>
</comment>
<evidence type="ECO:0000256" key="5">
    <source>
        <dbReference type="SAM" id="Phobius"/>
    </source>
</evidence>
<evidence type="ECO:0000256" key="1">
    <source>
        <dbReference type="ARBA" id="ARBA00004127"/>
    </source>
</evidence>
<accession>A0AAN4W217</accession>
<evidence type="ECO:0000256" key="3">
    <source>
        <dbReference type="ARBA" id="ARBA00022989"/>
    </source>
</evidence>
<dbReference type="AlphaFoldDB" id="A0AAN4W217"/>
<dbReference type="Proteomes" id="UP001310022">
    <property type="component" value="Unassembled WGS sequence"/>
</dbReference>
<dbReference type="GO" id="GO:0012505">
    <property type="term" value="C:endomembrane system"/>
    <property type="evidence" value="ECO:0007669"/>
    <property type="project" value="UniProtKB-SubCell"/>
</dbReference>
<keyword evidence="4 5" id="KW-0472">Membrane</keyword>
<keyword evidence="8" id="KW-1185">Reference proteome</keyword>
<evidence type="ECO:0000256" key="4">
    <source>
        <dbReference type="ARBA" id="ARBA00023136"/>
    </source>
</evidence>
<organism evidence="7 8">
    <name type="scientific">Persicobacter diffluens</name>
    <dbReference type="NCBI Taxonomy" id="981"/>
    <lineage>
        <taxon>Bacteria</taxon>
        <taxon>Pseudomonadati</taxon>
        <taxon>Bacteroidota</taxon>
        <taxon>Cytophagia</taxon>
        <taxon>Cytophagales</taxon>
        <taxon>Persicobacteraceae</taxon>
        <taxon>Persicobacter</taxon>
    </lineage>
</organism>
<evidence type="ECO:0000256" key="2">
    <source>
        <dbReference type="ARBA" id="ARBA00022692"/>
    </source>
</evidence>
<proteinExistence type="predicted"/>
<dbReference type="InterPro" id="IPR003807">
    <property type="entry name" value="DUF202"/>
</dbReference>
<gene>
    <name evidence="7" type="ORF">PEDI_39760</name>
</gene>
<dbReference type="EMBL" id="BQKE01000002">
    <property type="protein sequence ID" value="GJM63424.1"/>
    <property type="molecule type" value="Genomic_DNA"/>
</dbReference>
<keyword evidence="2 5" id="KW-0812">Transmembrane</keyword>
<evidence type="ECO:0000259" key="6">
    <source>
        <dbReference type="Pfam" id="PF02656"/>
    </source>
</evidence>
<reference evidence="7 8" key="1">
    <citation type="submission" date="2021-12" db="EMBL/GenBank/DDBJ databases">
        <title>Genome sequencing of bacteria with rrn-lacking chromosome and rrn-plasmid.</title>
        <authorList>
            <person name="Anda M."/>
            <person name="Iwasaki W."/>
        </authorList>
    </citation>
    <scope>NUCLEOTIDE SEQUENCE [LARGE SCALE GENOMIC DNA]</scope>
    <source>
        <strain evidence="7 8">NBRC 15940</strain>
    </source>
</reference>